<keyword evidence="1" id="KW-0732">Signal</keyword>
<evidence type="ECO:0000256" key="1">
    <source>
        <dbReference type="SAM" id="SignalP"/>
    </source>
</evidence>
<dbReference type="SUPFAM" id="SSF47781">
    <property type="entry name" value="RuvA domain 2-like"/>
    <property type="match status" value="1"/>
</dbReference>
<organism evidence="2 3">
    <name type="scientific">Roseateles depolymerans</name>
    <dbReference type="NCBI Taxonomy" id="76731"/>
    <lineage>
        <taxon>Bacteria</taxon>
        <taxon>Pseudomonadati</taxon>
        <taxon>Pseudomonadota</taxon>
        <taxon>Betaproteobacteria</taxon>
        <taxon>Burkholderiales</taxon>
        <taxon>Sphaerotilaceae</taxon>
        <taxon>Roseateles</taxon>
    </lineage>
</organism>
<proteinExistence type="predicted"/>
<protein>
    <recommendedName>
        <fullName evidence="4">Helix-hairpin-helix domain-containing protein</fullName>
    </recommendedName>
</protein>
<dbReference type="Proteomes" id="UP000249633">
    <property type="component" value="Unassembled WGS sequence"/>
</dbReference>
<reference evidence="2 3" key="1">
    <citation type="submission" date="2017-08" db="EMBL/GenBank/DDBJ databases">
        <title>Infants hospitalized years apart are colonized by the same room-sourced microbial strains.</title>
        <authorList>
            <person name="Brooks B."/>
            <person name="Olm M.R."/>
            <person name="Firek B.A."/>
            <person name="Baker R."/>
            <person name="Thomas B.C."/>
            <person name="Morowitz M.J."/>
            <person name="Banfield J.F."/>
        </authorList>
    </citation>
    <scope>NUCLEOTIDE SEQUENCE [LARGE SCALE GENOMIC DNA]</scope>
    <source>
        <strain evidence="2">S2_012_000_R2_81</strain>
    </source>
</reference>
<gene>
    <name evidence="2" type="ORF">DI603_16865</name>
</gene>
<dbReference type="EMBL" id="QFOD01000018">
    <property type="protein sequence ID" value="PZP29344.1"/>
    <property type="molecule type" value="Genomic_DNA"/>
</dbReference>
<sequence>MQRRACLSRLACLALSLAASSALRAQAHVEVNTASRAQLESLPGLGPALVQRLLDGRPFSDWADLLRRVRGLRAASAKRLSDAGLRVAGRAWPEAPAAPASAARGETG</sequence>
<name>A0A2W5DHT0_9BURK</name>
<comment type="caution">
    <text evidence="2">The sequence shown here is derived from an EMBL/GenBank/DDBJ whole genome shotgun (WGS) entry which is preliminary data.</text>
</comment>
<feature type="chain" id="PRO_5016083925" description="Helix-hairpin-helix domain-containing protein" evidence="1">
    <location>
        <begin position="28"/>
        <end position="108"/>
    </location>
</feature>
<dbReference type="InterPro" id="IPR010994">
    <property type="entry name" value="RuvA_2-like"/>
</dbReference>
<dbReference type="Gene3D" id="1.10.150.320">
    <property type="entry name" value="Photosystem II 12 kDa extrinsic protein"/>
    <property type="match status" value="1"/>
</dbReference>
<dbReference type="AlphaFoldDB" id="A0A2W5DHT0"/>
<feature type="signal peptide" evidence="1">
    <location>
        <begin position="1"/>
        <end position="27"/>
    </location>
</feature>
<evidence type="ECO:0008006" key="4">
    <source>
        <dbReference type="Google" id="ProtNLM"/>
    </source>
</evidence>
<evidence type="ECO:0000313" key="3">
    <source>
        <dbReference type="Proteomes" id="UP000249633"/>
    </source>
</evidence>
<dbReference type="Pfam" id="PF12836">
    <property type="entry name" value="HHH_3"/>
    <property type="match status" value="1"/>
</dbReference>
<accession>A0A2W5DHT0</accession>
<evidence type="ECO:0000313" key="2">
    <source>
        <dbReference type="EMBL" id="PZP29344.1"/>
    </source>
</evidence>